<dbReference type="EMBL" id="JACBZF010000003">
    <property type="protein sequence ID" value="NYH95813.1"/>
    <property type="molecule type" value="Genomic_DNA"/>
</dbReference>
<reference evidence="1 2" key="1">
    <citation type="submission" date="2020-07" db="EMBL/GenBank/DDBJ databases">
        <title>Genomic Encyclopedia of Type Strains, Phase IV (KMG-IV): sequencing the most valuable type-strain genomes for metagenomic binning, comparative biology and taxonomic classification.</title>
        <authorList>
            <person name="Goeker M."/>
        </authorList>
    </citation>
    <scope>NUCLEOTIDE SEQUENCE [LARGE SCALE GENOMIC DNA]</scope>
    <source>
        <strain evidence="1 2">DSM 29043</strain>
    </source>
</reference>
<evidence type="ECO:0000313" key="1">
    <source>
        <dbReference type="EMBL" id="NYH95813.1"/>
    </source>
</evidence>
<name>A0A7Y9XYU9_9SPHN</name>
<comment type="caution">
    <text evidence="1">The sequence shown here is derived from an EMBL/GenBank/DDBJ whole genome shotgun (WGS) entry which is preliminary data.</text>
</comment>
<organism evidence="1 2">
    <name type="scientific">Novosphingobium marinum</name>
    <dbReference type="NCBI Taxonomy" id="1514948"/>
    <lineage>
        <taxon>Bacteria</taxon>
        <taxon>Pseudomonadati</taxon>
        <taxon>Pseudomonadota</taxon>
        <taxon>Alphaproteobacteria</taxon>
        <taxon>Sphingomonadales</taxon>
        <taxon>Sphingomonadaceae</taxon>
        <taxon>Novosphingobium</taxon>
    </lineage>
</organism>
<dbReference type="Proteomes" id="UP000522081">
    <property type="component" value="Unassembled WGS sequence"/>
</dbReference>
<evidence type="ECO:0000313" key="2">
    <source>
        <dbReference type="Proteomes" id="UP000522081"/>
    </source>
</evidence>
<sequence length="47" mass="5366">MKLIEQNRANPAQIISHRLPLDQAPDAFKHFDERDAGWTKVVLKPGI</sequence>
<keyword evidence="2" id="KW-1185">Reference proteome</keyword>
<proteinExistence type="predicted"/>
<gene>
    <name evidence="1" type="ORF">FHS75_002142</name>
</gene>
<dbReference type="RefSeq" id="WP_229735547.1">
    <property type="nucleotide sequence ID" value="NZ_BMGF01000003.1"/>
</dbReference>
<dbReference type="AlphaFoldDB" id="A0A7Y9XYU9"/>
<protein>
    <submittedName>
        <fullName evidence="1">Threonine dehydrogenase-like Zn-dependent dehydrogenase</fullName>
    </submittedName>
</protein>
<accession>A0A7Y9XYU9</accession>